<dbReference type="InterPro" id="IPR044049">
    <property type="entry name" value="EccD_transm"/>
</dbReference>
<feature type="transmembrane region" description="Helical" evidence="1">
    <location>
        <begin position="214"/>
        <end position="232"/>
    </location>
</feature>
<name>A0A849A6X7_9ACTN</name>
<feature type="domain" description="EccD-like transmembrane" evidence="2">
    <location>
        <begin position="116"/>
        <end position="463"/>
    </location>
</feature>
<evidence type="ECO:0000313" key="3">
    <source>
        <dbReference type="EMBL" id="NNG36309.1"/>
    </source>
</evidence>
<reference evidence="3 4" key="1">
    <citation type="submission" date="2020-05" db="EMBL/GenBank/DDBJ databases">
        <title>Nakamurella sp. DB0629 isolated from air conditioner.</title>
        <authorList>
            <person name="Kim D.H."/>
            <person name="Kim D.-U."/>
        </authorList>
    </citation>
    <scope>NUCLEOTIDE SEQUENCE [LARGE SCALE GENOMIC DNA]</scope>
    <source>
        <strain evidence="3 4">DB0629</strain>
    </source>
</reference>
<dbReference type="RefSeq" id="WP_171200013.1">
    <property type="nucleotide sequence ID" value="NZ_JABEND010000006.1"/>
</dbReference>
<dbReference type="Proteomes" id="UP000562984">
    <property type="component" value="Unassembled WGS sequence"/>
</dbReference>
<keyword evidence="1" id="KW-0472">Membrane</keyword>
<feature type="transmembrane region" description="Helical" evidence="1">
    <location>
        <begin position="317"/>
        <end position="338"/>
    </location>
</feature>
<protein>
    <recommendedName>
        <fullName evidence="2">EccD-like transmembrane domain-containing protein</fullName>
    </recommendedName>
</protein>
<evidence type="ECO:0000313" key="4">
    <source>
        <dbReference type="Proteomes" id="UP000562984"/>
    </source>
</evidence>
<feature type="transmembrane region" description="Helical" evidence="1">
    <location>
        <begin position="116"/>
        <end position="135"/>
    </location>
</feature>
<organism evidence="3 4">
    <name type="scientific">Nakamurella aerolata</name>
    <dbReference type="NCBI Taxonomy" id="1656892"/>
    <lineage>
        <taxon>Bacteria</taxon>
        <taxon>Bacillati</taxon>
        <taxon>Actinomycetota</taxon>
        <taxon>Actinomycetes</taxon>
        <taxon>Nakamurellales</taxon>
        <taxon>Nakamurellaceae</taxon>
        <taxon>Nakamurella</taxon>
    </lineage>
</organism>
<proteinExistence type="predicted"/>
<dbReference type="Pfam" id="PF19053">
    <property type="entry name" value="EccD"/>
    <property type="match status" value="1"/>
</dbReference>
<sequence length="469" mass="46578">MATRFTRVTVVADDRQVDVSLPAGTAIGEQLPMVLRLLSVPPTAAPRGWALSTPELGRVPIDSTLDGIGVLDGTVLFLTPASEAAAQPFVDDVEETTAELVAADVPLFSGADRASAVAAVLGLLFLGTVVISALAPAPASWIGAALAGMAALAVGALVPGRGGSFAAAMAAPAGAVVVLGAGERTAVDLFAAVAGGGAAVGQIPGGPVGLSATQLMFVVLAATLGLAGAGLARGRTGMTVGGITAAVLAAIGLIAVAAGAPGYRMAAIVGLVCVVLTGFAGQLALGGAGLVNLMTADERGERVPRVTVVKAVERGQAIATGVVWAVAVFGAVCAWMLLRTKLSGSVGWAPPVFGGVLALALAARSRVFTRVRQVAPLLGAGVFGAMAAATMLPQWLGTESASAAAISTLGILALIGIVVAGTGFSSLAEIPRVRMQRFLDAGEFILVLALIPLLLMVFDTIGALHRLLT</sequence>
<keyword evidence="1" id="KW-0812">Transmembrane</keyword>
<feature type="transmembrane region" description="Helical" evidence="1">
    <location>
        <begin position="266"/>
        <end position="296"/>
    </location>
</feature>
<dbReference type="AlphaFoldDB" id="A0A849A6X7"/>
<dbReference type="EMBL" id="JABEND010000006">
    <property type="protein sequence ID" value="NNG36309.1"/>
    <property type="molecule type" value="Genomic_DNA"/>
</dbReference>
<dbReference type="Pfam" id="PF08817">
    <property type="entry name" value="YukD"/>
    <property type="match status" value="1"/>
</dbReference>
<dbReference type="Gene3D" id="3.10.20.90">
    <property type="entry name" value="Phosphatidylinositol 3-kinase Catalytic Subunit, Chain A, domain 1"/>
    <property type="match status" value="1"/>
</dbReference>
<keyword evidence="4" id="KW-1185">Reference proteome</keyword>
<feature type="transmembrane region" description="Helical" evidence="1">
    <location>
        <begin position="444"/>
        <end position="464"/>
    </location>
</feature>
<gene>
    <name evidence="3" type="ORF">HKD39_11410</name>
</gene>
<dbReference type="InterPro" id="IPR024962">
    <property type="entry name" value="YukD-like"/>
</dbReference>
<feature type="transmembrane region" description="Helical" evidence="1">
    <location>
        <begin position="165"/>
        <end position="182"/>
    </location>
</feature>
<keyword evidence="1" id="KW-1133">Transmembrane helix</keyword>
<feature type="transmembrane region" description="Helical" evidence="1">
    <location>
        <begin position="402"/>
        <end position="424"/>
    </location>
</feature>
<feature type="transmembrane region" description="Helical" evidence="1">
    <location>
        <begin position="374"/>
        <end position="396"/>
    </location>
</feature>
<evidence type="ECO:0000256" key="1">
    <source>
        <dbReference type="SAM" id="Phobius"/>
    </source>
</evidence>
<feature type="transmembrane region" description="Helical" evidence="1">
    <location>
        <begin position="344"/>
        <end position="362"/>
    </location>
</feature>
<feature type="transmembrane region" description="Helical" evidence="1">
    <location>
        <begin position="239"/>
        <end position="260"/>
    </location>
</feature>
<accession>A0A849A6X7</accession>
<evidence type="ECO:0000259" key="2">
    <source>
        <dbReference type="Pfam" id="PF19053"/>
    </source>
</evidence>
<comment type="caution">
    <text evidence="3">The sequence shown here is derived from an EMBL/GenBank/DDBJ whole genome shotgun (WGS) entry which is preliminary data.</text>
</comment>